<dbReference type="Gramene" id="ABP00880">
    <property type="protein sequence ID" value="ABP00880"/>
    <property type="gene ID" value="OSTLU_29503"/>
</dbReference>
<organism evidence="2 3">
    <name type="scientific">Ostreococcus lucimarinus (strain CCE9901)</name>
    <dbReference type="NCBI Taxonomy" id="436017"/>
    <lineage>
        <taxon>Eukaryota</taxon>
        <taxon>Viridiplantae</taxon>
        <taxon>Chlorophyta</taxon>
        <taxon>Mamiellophyceae</taxon>
        <taxon>Mamiellales</taxon>
        <taxon>Bathycoccaceae</taxon>
        <taxon>Ostreococcus</taxon>
    </lineage>
</organism>
<reference evidence="2 3" key="1">
    <citation type="journal article" date="2007" name="Proc. Natl. Acad. Sci. U.S.A.">
        <title>The tiny eukaryote Ostreococcus provides genomic insights into the paradox of plankton speciation.</title>
        <authorList>
            <person name="Palenik B."/>
            <person name="Grimwood J."/>
            <person name="Aerts A."/>
            <person name="Rouze P."/>
            <person name="Salamov A."/>
            <person name="Putnam N."/>
            <person name="Dupont C."/>
            <person name="Jorgensen R."/>
            <person name="Derelle E."/>
            <person name="Rombauts S."/>
            <person name="Zhou K."/>
            <person name="Otillar R."/>
            <person name="Merchant S.S."/>
            <person name="Podell S."/>
            <person name="Gaasterland T."/>
            <person name="Napoli C."/>
            <person name="Gendler K."/>
            <person name="Manuell A."/>
            <person name="Tai V."/>
            <person name="Vallon O."/>
            <person name="Piganeau G."/>
            <person name="Jancek S."/>
            <person name="Heijde M."/>
            <person name="Jabbari K."/>
            <person name="Bowler C."/>
            <person name="Lohr M."/>
            <person name="Robbens S."/>
            <person name="Werner G."/>
            <person name="Dubchak I."/>
            <person name="Pazour G.J."/>
            <person name="Ren Q."/>
            <person name="Paulsen I."/>
            <person name="Delwiche C."/>
            <person name="Schmutz J."/>
            <person name="Rokhsar D."/>
            <person name="Van de Peer Y."/>
            <person name="Moreau H."/>
            <person name="Grigoriev I.V."/>
        </authorList>
    </citation>
    <scope>NUCLEOTIDE SEQUENCE [LARGE SCALE GENOMIC DNA]</scope>
    <source>
        <strain evidence="2 3">CCE9901</strain>
    </source>
</reference>
<name>A4SB67_OSTLU</name>
<feature type="region of interest" description="Disordered" evidence="1">
    <location>
        <begin position="239"/>
        <end position="277"/>
    </location>
</feature>
<dbReference type="AlphaFoldDB" id="A4SB67"/>
<protein>
    <submittedName>
        <fullName evidence="2">Uncharacterized protein</fullName>
    </submittedName>
</protein>
<feature type="compositionally biased region" description="Acidic residues" evidence="1">
    <location>
        <begin position="68"/>
        <end position="88"/>
    </location>
</feature>
<gene>
    <name evidence="2" type="ORF">OSTLU_29503</name>
</gene>
<feature type="region of interest" description="Disordered" evidence="1">
    <location>
        <begin position="68"/>
        <end position="103"/>
    </location>
</feature>
<evidence type="ECO:0000313" key="2">
    <source>
        <dbReference type="EMBL" id="ABP00880.1"/>
    </source>
</evidence>
<proteinExistence type="predicted"/>
<dbReference type="OMA" id="HSPAKEC"/>
<evidence type="ECO:0000313" key="3">
    <source>
        <dbReference type="Proteomes" id="UP000001568"/>
    </source>
</evidence>
<accession>A4SB67</accession>
<dbReference type="Proteomes" id="UP000001568">
    <property type="component" value="Chromosome 20"/>
</dbReference>
<dbReference type="KEGG" id="olu:OSTLU_29503"/>
<keyword evidence="3" id="KW-1185">Reference proteome</keyword>
<sequence length="351" mass="37247">MDRHAFFAAQAWLTATTTRARDGARASDDGDGDDGATREREEIYAGTCSFSCADEEQYETRAIATMDGDDAADDGEDDAADDGEEDAAENGRGRRRARPRGALARDAQHLTFGTTATLRDPASVRVSFAAVKTTFGASSGTGSGSTSVGDATTANARARIELECELDGQTYRMSTRTCRAVVKSFKETARSGHTEAFPRYLSVIFPHVTMNVYSAAESDASWDGLRALARALTDPALATTKTTTTTSENYDDGHDTDPDGNDPSPVGVGKPNPLPRSIGNEIDLETVALADADAFAAQRFAADALCDAARLLVADGDPWRTLSHDLLAHGVRDVFADDPSAYAGRAFPGDK</sequence>
<feature type="compositionally biased region" description="Basic and acidic residues" evidence="1">
    <location>
        <begin position="19"/>
        <end position="28"/>
    </location>
</feature>
<dbReference type="HOGENOM" id="CLU_790825_0_0_1"/>
<evidence type="ECO:0000256" key="1">
    <source>
        <dbReference type="SAM" id="MobiDB-lite"/>
    </source>
</evidence>
<dbReference type="OrthoDB" id="10604828at2759"/>
<dbReference type="RefSeq" id="XP_001422563.1">
    <property type="nucleotide sequence ID" value="XM_001422526.1"/>
</dbReference>
<dbReference type="GeneID" id="5006781"/>
<feature type="region of interest" description="Disordered" evidence="1">
    <location>
        <begin position="18"/>
        <end position="37"/>
    </location>
</feature>
<dbReference type="EMBL" id="CP000600">
    <property type="protein sequence ID" value="ABP00880.1"/>
    <property type="molecule type" value="Genomic_DNA"/>
</dbReference>